<feature type="transmembrane region" description="Helical" evidence="2">
    <location>
        <begin position="184"/>
        <end position="203"/>
    </location>
</feature>
<feature type="compositionally biased region" description="Polar residues" evidence="1">
    <location>
        <begin position="31"/>
        <end position="48"/>
    </location>
</feature>
<feature type="region of interest" description="Disordered" evidence="1">
    <location>
        <begin position="1"/>
        <end position="48"/>
    </location>
</feature>
<evidence type="ECO:0000313" key="3">
    <source>
        <dbReference type="EMBL" id="QHT36241.1"/>
    </source>
</evidence>
<keyword evidence="2" id="KW-1133">Transmembrane helix</keyword>
<organism evidence="3">
    <name type="scientific">viral metagenome</name>
    <dbReference type="NCBI Taxonomy" id="1070528"/>
    <lineage>
        <taxon>unclassified sequences</taxon>
        <taxon>metagenomes</taxon>
        <taxon>organismal metagenomes</taxon>
    </lineage>
</organism>
<keyword evidence="2" id="KW-0812">Transmembrane</keyword>
<dbReference type="AlphaFoldDB" id="A0A6C0F5V4"/>
<feature type="transmembrane region" description="Helical" evidence="2">
    <location>
        <begin position="81"/>
        <end position="100"/>
    </location>
</feature>
<feature type="compositionally biased region" description="Low complexity" evidence="1">
    <location>
        <begin position="20"/>
        <end position="30"/>
    </location>
</feature>
<sequence length="276" mass="29274">MSKQIVGRGIRGGLEGVGGRSVSSSSDDSSYNSQADMSSTRSSINSPILSRTSVGGGSVANSMAGSINAVSSASTGLFTNLAMFSPLIIVSSVFVFSVFLSQIQKGLFYIFLVIGITVARVIAVHYFEKVGGQSQGRLKRRDPICDTGNFLPGSNNSSYSSYVLLFTMAYICSPMLVNGNMNYGVLLFFLIYIIFDITIKVKLGCVSGLFGLLGDGMMGLILGGLISGLMFTFGGKKLLFINDVASDKQVCNMPSKQTFKCAVYKNGELVGSTTSK</sequence>
<evidence type="ECO:0000256" key="1">
    <source>
        <dbReference type="SAM" id="MobiDB-lite"/>
    </source>
</evidence>
<dbReference type="EMBL" id="MN739033">
    <property type="protein sequence ID" value="QHT36241.1"/>
    <property type="molecule type" value="Genomic_DNA"/>
</dbReference>
<feature type="compositionally biased region" description="Gly residues" evidence="1">
    <location>
        <begin position="9"/>
        <end position="19"/>
    </location>
</feature>
<proteinExistence type="predicted"/>
<keyword evidence="2" id="KW-0472">Membrane</keyword>
<feature type="transmembrane region" description="Helical" evidence="2">
    <location>
        <begin position="159"/>
        <end position="177"/>
    </location>
</feature>
<accession>A0A6C0F5V4</accession>
<reference evidence="3" key="1">
    <citation type="journal article" date="2020" name="Nature">
        <title>Giant virus diversity and host interactions through global metagenomics.</title>
        <authorList>
            <person name="Schulz F."/>
            <person name="Roux S."/>
            <person name="Paez-Espino D."/>
            <person name="Jungbluth S."/>
            <person name="Walsh D.A."/>
            <person name="Denef V.J."/>
            <person name="McMahon K.D."/>
            <person name="Konstantinidis K.T."/>
            <person name="Eloe-Fadrosh E.A."/>
            <person name="Kyrpides N.C."/>
            <person name="Woyke T."/>
        </authorList>
    </citation>
    <scope>NUCLEOTIDE SEQUENCE</scope>
    <source>
        <strain evidence="3">GVMAG-M-3300009182-46</strain>
    </source>
</reference>
<feature type="transmembrane region" description="Helical" evidence="2">
    <location>
        <begin position="107"/>
        <end position="127"/>
    </location>
</feature>
<feature type="transmembrane region" description="Helical" evidence="2">
    <location>
        <begin position="209"/>
        <end position="231"/>
    </location>
</feature>
<name>A0A6C0F5V4_9ZZZZ</name>
<protein>
    <submittedName>
        <fullName evidence="3">Uncharacterized protein</fullName>
    </submittedName>
</protein>
<evidence type="ECO:0000256" key="2">
    <source>
        <dbReference type="SAM" id="Phobius"/>
    </source>
</evidence>